<accession>A0ABU3FLV8</accession>
<proteinExistence type="predicted"/>
<evidence type="ECO:0000259" key="3">
    <source>
        <dbReference type="Pfam" id="PF05043"/>
    </source>
</evidence>
<dbReference type="EMBL" id="JARQBN010000001">
    <property type="protein sequence ID" value="MDT2826954.1"/>
    <property type="molecule type" value="Genomic_DNA"/>
</dbReference>
<protein>
    <submittedName>
        <fullName evidence="4">Helix-turn-helix domain-containing protein</fullName>
    </submittedName>
</protein>
<feature type="domain" description="Mga helix-turn-helix" evidence="3">
    <location>
        <begin position="74"/>
        <end position="159"/>
    </location>
</feature>
<name>A0ABU3FLV8_9ENTE</name>
<keyword evidence="1" id="KW-0805">Transcription regulation</keyword>
<evidence type="ECO:0000313" key="5">
    <source>
        <dbReference type="Proteomes" id="UP001265301"/>
    </source>
</evidence>
<dbReference type="InterPro" id="IPR050661">
    <property type="entry name" value="BglG_antiterminators"/>
</dbReference>
<evidence type="ECO:0000313" key="4">
    <source>
        <dbReference type="EMBL" id="MDT2826954.1"/>
    </source>
</evidence>
<evidence type="ECO:0000256" key="2">
    <source>
        <dbReference type="ARBA" id="ARBA00023163"/>
    </source>
</evidence>
<dbReference type="Pfam" id="PF05043">
    <property type="entry name" value="Mga"/>
    <property type="match status" value="1"/>
</dbReference>
<keyword evidence="2" id="KW-0804">Transcription</keyword>
<keyword evidence="5" id="KW-1185">Reference proteome</keyword>
<dbReference type="InterPro" id="IPR007737">
    <property type="entry name" value="Mga_HTH"/>
</dbReference>
<evidence type="ECO:0000256" key="1">
    <source>
        <dbReference type="ARBA" id="ARBA00023015"/>
    </source>
</evidence>
<gene>
    <name evidence="4" type="ORF">P7H59_00640</name>
</gene>
<dbReference type="PANTHER" id="PTHR30185">
    <property type="entry name" value="CRYPTIC BETA-GLUCOSIDE BGL OPERON ANTITERMINATOR"/>
    <property type="match status" value="1"/>
</dbReference>
<dbReference type="Proteomes" id="UP001265301">
    <property type="component" value="Unassembled WGS sequence"/>
</dbReference>
<dbReference type="PANTHER" id="PTHR30185:SF18">
    <property type="entry name" value="TRANSCRIPTIONAL REGULATOR MTLR"/>
    <property type="match status" value="1"/>
</dbReference>
<organism evidence="4 5">
    <name type="scientific">Enterococcus viikkiensis</name>
    <dbReference type="NCBI Taxonomy" id="930854"/>
    <lineage>
        <taxon>Bacteria</taxon>
        <taxon>Bacillati</taxon>
        <taxon>Bacillota</taxon>
        <taxon>Bacilli</taxon>
        <taxon>Lactobacillales</taxon>
        <taxon>Enterococcaceae</taxon>
        <taxon>Enterococcus</taxon>
    </lineage>
</organism>
<reference evidence="4 5" key="1">
    <citation type="submission" date="2023-03" db="EMBL/GenBank/DDBJ databases">
        <authorList>
            <person name="Shen W."/>
            <person name="Cai J."/>
        </authorList>
    </citation>
    <scope>NUCLEOTIDE SEQUENCE [LARGE SCALE GENOMIC DNA]</scope>
    <source>
        <strain evidence="4 5">B101</strain>
    </source>
</reference>
<comment type="caution">
    <text evidence="4">The sequence shown here is derived from an EMBL/GenBank/DDBJ whole genome shotgun (WGS) entry which is preliminary data.</text>
</comment>
<dbReference type="RefSeq" id="WP_311818204.1">
    <property type="nucleotide sequence ID" value="NZ_JARQBN010000001.1"/>
</dbReference>
<sequence length="510" mass="59730">MNLRRLLKRDSQRQLNLIETLYYSKHPCSSEELSTIADCTTPALLNDIRTINTQSNYYKVVRENSLYRLELKDNATIDVLFSTLLNHSMAFKILEAIFFEECSTLLELSQKLFCSLTTVQSAMKDLQDALAQWKLTIQRRPFRLTGDEVAIRHLFFLYFSEKKVMRKNTRFSSEFFRYGDEIVRSMIHENDLSVSFAQYNRLSLTFFISLVRISNNHRFSSRTLKSESILPPKQATMSRFGPYLRKELHILYSEDVMKDSFWLLYSDLFLLGSRQKKKALESNYSLAYHYETHYELAEKLSTMLVDPLTENQKDQLTTILINQHLFHAKTKEFISILQDRKKDCLHLLETFHAHCVHQLRELVLEFTEDYQLFATTEFIDNYIYQIIAAVPSCLNNMQQSNQPVTLLVVSTDSSMQESLLSELLRFSIRGNYTIQHINFNSLQNKSYLEIFEEYDIVISTSTFDVQSCRTPIIAVELCPSIHSLNKIQSLVDKIHRKNFSSEKREAIPVQ</sequence>